<dbReference type="Gene3D" id="3.30.460.10">
    <property type="entry name" value="Beta Polymerase, domain 2"/>
    <property type="match status" value="1"/>
</dbReference>
<evidence type="ECO:0000256" key="1">
    <source>
        <dbReference type="ARBA" id="ARBA00001946"/>
    </source>
</evidence>
<dbReference type="GO" id="GO:0016779">
    <property type="term" value="F:nucleotidyltransferase activity"/>
    <property type="evidence" value="ECO:0007669"/>
    <property type="project" value="UniProtKB-KW"/>
</dbReference>
<dbReference type="GO" id="GO:0005524">
    <property type="term" value="F:ATP binding"/>
    <property type="evidence" value="ECO:0007669"/>
    <property type="project" value="UniProtKB-KW"/>
</dbReference>
<evidence type="ECO:0000256" key="8">
    <source>
        <dbReference type="ARBA" id="ARBA00022840"/>
    </source>
</evidence>
<evidence type="ECO:0000259" key="14">
    <source>
        <dbReference type="Pfam" id="PF12627"/>
    </source>
</evidence>
<feature type="domain" description="tRNA nucleotidyltransferase/poly(A) polymerase RNA and SrmB- binding" evidence="14">
    <location>
        <begin position="177"/>
        <end position="227"/>
    </location>
</feature>
<keyword evidence="3" id="KW-0819">tRNA processing</keyword>
<dbReference type="InterPro" id="IPR050124">
    <property type="entry name" value="tRNA_CCA-adding_enzyme"/>
</dbReference>
<evidence type="ECO:0000256" key="3">
    <source>
        <dbReference type="ARBA" id="ARBA00022694"/>
    </source>
</evidence>
<dbReference type="SUPFAM" id="SSF81301">
    <property type="entry name" value="Nucleotidyltransferase"/>
    <property type="match status" value="1"/>
</dbReference>
<keyword evidence="2 11" id="KW-0808">Transferase</keyword>
<protein>
    <submittedName>
        <fullName evidence="15">Multifunctional CCA protein</fullName>
    </submittedName>
</protein>
<dbReference type="Pfam" id="PF12627">
    <property type="entry name" value="PolyA_pol_RNAbd"/>
    <property type="match status" value="1"/>
</dbReference>
<dbReference type="GO" id="GO:0046872">
    <property type="term" value="F:metal ion binding"/>
    <property type="evidence" value="ECO:0007669"/>
    <property type="project" value="UniProtKB-KW"/>
</dbReference>
<organism evidence="15 16">
    <name type="scientific">Intestinibaculum porci</name>
    <dbReference type="NCBI Taxonomy" id="2487118"/>
    <lineage>
        <taxon>Bacteria</taxon>
        <taxon>Bacillati</taxon>
        <taxon>Bacillota</taxon>
        <taxon>Erysipelotrichia</taxon>
        <taxon>Erysipelotrichales</taxon>
        <taxon>Erysipelotrichaceae</taxon>
        <taxon>Intestinibaculum</taxon>
    </lineage>
</organism>
<dbReference type="InterPro" id="IPR032828">
    <property type="entry name" value="PolyA_RNA-bd"/>
</dbReference>
<dbReference type="InterPro" id="IPR002646">
    <property type="entry name" value="PolA_pol_head_dom"/>
</dbReference>
<evidence type="ECO:0000256" key="11">
    <source>
        <dbReference type="RuleBase" id="RU003953"/>
    </source>
</evidence>
<keyword evidence="10 11" id="KW-0694">RNA-binding</keyword>
<evidence type="ECO:0000256" key="4">
    <source>
        <dbReference type="ARBA" id="ARBA00022695"/>
    </source>
</evidence>
<evidence type="ECO:0000256" key="10">
    <source>
        <dbReference type="ARBA" id="ARBA00022884"/>
    </source>
</evidence>
<evidence type="ECO:0000259" key="13">
    <source>
        <dbReference type="Pfam" id="PF01966"/>
    </source>
</evidence>
<dbReference type="CDD" id="cd05398">
    <property type="entry name" value="NT_ClassII-CCAase"/>
    <property type="match status" value="1"/>
</dbReference>
<dbReference type="InterPro" id="IPR043519">
    <property type="entry name" value="NT_sf"/>
</dbReference>
<keyword evidence="4" id="KW-0548">Nucleotidyltransferase</keyword>
<dbReference type="EMBL" id="AP019309">
    <property type="protein sequence ID" value="BBH25463.1"/>
    <property type="molecule type" value="Genomic_DNA"/>
</dbReference>
<evidence type="ECO:0000256" key="2">
    <source>
        <dbReference type="ARBA" id="ARBA00022679"/>
    </source>
</evidence>
<dbReference type="PANTHER" id="PTHR47545">
    <property type="entry name" value="MULTIFUNCTIONAL CCA PROTEIN"/>
    <property type="match status" value="1"/>
</dbReference>
<dbReference type="InterPro" id="IPR003607">
    <property type="entry name" value="HD/PDEase_dom"/>
</dbReference>
<comment type="similarity">
    <text evidence="11">Belongs to the tRNA nucleotidyltransferase/poly(A) polymerase family.</text>
</comment>
<accession>A0A3G9JKD6</accession>
<dbReference type="CDD" id="cd00077">
    <property type="entry name" value="HDc"/>
    <property type="match status" value="1"/>
</dbReference>
<keyword evidence="9" id="KW-0460">Magnesium</keyword>
<reference evidence="15 16" key="1">
    <citation type="submission" date="2018-11" db="EMBL/GenBank/DDBJ databases">
        <title>Novel Erysipelotrichaceae bacterium isolated from small intestine of a swine.</title>
        <authorList>
            <person name="Kim J.S."/>
            <person name="Choe H."/>
            <person name="Lee Y.R."/>
            <person name="Kim K.M."/>
            <person name="Park D.S."/>
        </authorList>
    </citation>
    <scope>NUCLEOTIDE SEQUENCE [LARGE SCALE GENOMIC DNA]</scope>
    <source>
        <strain evidence="15 16">SG0102</strain>
    </source>
</reference>
<keyword evidence="6" id="KW-0547">Nucleotide-binding</keyword>
<keyword evidence="16" id="KW-1185">Reference proteome</keyword>
<evidence type="ECO:0000259" key="12">
    <source>
        <dbReference type="Pfam" id="PF01743"/>
    </source>
</evidence>
<dbReference type="Pfam" id="PF01966">
    <property type="entry name" value="HD"/>
    <property type="match status" value="1"/>
</dbReference>
<sequence length="448" mass="51316">MHLNIPISDFAKTLFDDLLEHGATIYFVGGIVRDTLLGRDNKDLDVEVYHLPYDLLVERLSHFGHVRTFGASFAVVHLDELPGYEFALPRRETKTGPKHTDFTVTIAPDLAPQMAAKRRDLTINALMVDYADGTLYDFYHGYEDLQNGIIRAVDPLHFGEDPLRVLRIASFMSRLLFQVEEGTKQLCKQMVQEGLLEALSIERITIEYEKILMGTQPSLGLNFLKEVHGLPPYLQALVTTMQRRDYHPEGSVWNHTMLVIDLCAHVKEHTSDPLSFMWSGLLHDIGKPATTVGEHSYRHDEMGVTVFQKDVHMQLSKKQKQYIRCMIAHHMQLMNMATHHARPITFKRLLKELEGIFPLDDLAWFTRCDKMGRGYIASSQIAMFNDYLDEMIALCGDQAEKPLIDGKTLIEAGFSDHHFYKQLLAEAYDLQLAGYQRDAILRRLKGER</sequence>
<evidence type="ECO:0000313" key="15">
    <source>
        <dbReference type="EMBL" id="BBH25463.1"/>
    </source>
</evidence>
<dbReference type="SUPFAM" id="SSF81891">
    <property type="entry name" value="Poly A polymerase C-terminal region-like"/>
    <property type="match status" value="1"/>
</dbReference>
<evidence type="ECO:0000256" key="7">
    <source>
        <dbReference type="ARBA" id="ARBA00022800"/>
    </source>
</evidence>
<dbReference type="RefSeq" id="WP_179951182.1">
    <property type="nucleotide sequence ID" value="NZ_AP019309.1"/>
</dbReference>
<proteinExistence type="inferred from homology"/>
<dbReference type="Gene3D" id="1.10.3090.10">
    <property type="entry name" value="cca-adding enzyme, domain 2"/>
    <property type="match status" value="1"/>
</dbReference>
<dbReference type="AlphaFoldDB" id="A0A3G9JKD6"/>
<feature type="domain" description="HD" evidence="13">
    <location>
        <begin position="252"/>
        <end position="335"/>
    </location>
</feature>
<dbReference type="InterPro" id="IPR006674">
    <property type="entry name" value="HD_domain"/>
</dbReference>
<dbReference type="GO" id="GO:0042245">
    <property type="term" value="P:RNA repair"/>
    <property type="evidence" value="ECO:0007669"/>
    <property type="project" value="UniProtKB-KW"/>
</dbReference>
<dbReference type="Proteomes" id="UP000268059">
    <property type="component" value="Chromosome"/>
</dbReference>
<comment type="cofactor">
    <cofactor evidence="1">
        <name>Mg(2+)</name>
        <dbReference type="ChEBI" id="CHEBI:18420"/>
    </cofactor>
</comment>
<dbReference type="Pfam" id="PF01743">
    <property type="entry name" value="PolyA_pol"/>
    <property type="match status" value="1"/>
</dbReference>
<keyword evidence="7" id="KW-0692">RNA repair</keyword>
<dbReference type="KEGG" id="ebm:SG0102_03970"/>
<keyword evidence="5" id="KW-0479">Metal-binding</keyword>
<keyword evidence="8" id="KW-0067">ATP-binding</keyword>
<evidence type="ECO:0000313" key="16">
    <source>
        <dbReference type="Proteomes" id="UP000268059"/>
    </source>
</evidence>
<evidence type="ECO:0000256" key="6">
    <source>
        <dbReference type="ARBA" id="ARBA00022741"/>
    </source>
</evidence>
<evidence type="ECO:0000256" key="5">
    <source>
        <dbReference type="ARBA" id="ARBA00022723"/>
    </source>
</evidence>
<name>A0A3G9JKD6_9FIRM</name>
<dbReference type="GO" id="GO:0003723">
    <property type="term" value="F:RNA binding"/>
    <property type="evidence" value="ECO:0007669"/>
    <property type="project" value="UniProtKB-KW"/>
</dbReference>
<dbReference type="PANTHER" id="PTHR47545:SF1">
    <property type="entry name" value="MULTIFUNCTIONAL CCA PROTEIN"/>
    <property type="match status" value="1"/>
</dbReference>
<gene>
    <name evidence="15" type="primary">cca</name>
    <name evidence="15" type="ORF">SG0102_03970</name>
</gene>
<evidence type="ECO:0000256" key="9">
    <source>
        <dbReference type="ARBA" id="ARBA00022842"/>
    </source>
</evidence>
<feature type="domain" description="Poly A polymerase head" evidence="12">
    <location>
        <begin position="25"/>
        <end position="151"/>
    </location>
</feature>
<dbReference type="InParanoid" id="A0A3G9JKD6"/>
<dbReference type="GO" id="GO:0008033">
    <property type="term" value="P:tRNA processing"/>
    <property type="evidence" value="ECO:0007669"/>
    <property type="project" value="UniProtKB-KW"/>
</dbReference>